<dbReference type="Pfam" id="PF07470">
    <property type="entry name" value="Glyco_hydro_88"/>
    <property type="match status" value="1"/>
</dbReference>
<keyword evidence="2" id="KW-0812">Transmembrane</keyword>
<dbReference type="InterPro" id="IPR052043">
    <property type="entry name" value="PolySaccharide_Degr_Enz"/>
</dbReference>
<evidence type="ECO:0008006" key="5">
    <source>
        <dbReference type="Google" id="ProtNLM"/>
    </source>
</evidence>
<dbReference type="GO" id="GO:0016787">
    <property type="term" value="F:hydrolase activity"/>
    <property type="evidence" value="ECO:0007669"/>
    <property type="project" value="UniProtKB-KW"/>
</dbReference>
<evidence type="ECO:0000256" key="1">
    <source>
        <dbReference type="ARBA" id="ARBA00022801"/>
    </source>
</evidence>
<keyword evidence="2" id="KW-1133">Transmembrane helix</keyword>
<dbReference type="PATRIC" id="fig|86662.25.peg.3811"/>
<comment type="caution">
    <text evidence="3">The sequence shown here is derived from an EMBL/GenBank/DDBJ whole genome shotgun (WGS) entry which is preliminary data.</text>
</comment>
<reference evidence="3 4" key="1">
    <citation type="submission" date="2016-05" db="EMBL/GenBank/DDBJ databases">
        <title>Bacillus thuringiensis and Bacillus weihenstephanensis as novel biocontrol agents of wilt causing Verticillium species.</title>
        <authorList>
            <person name="Hollensteiner J."/>
            <person name="Wemheuer F."/>
            <person name="Harting R."/>
            <person name="Kolarzyk A."/>
            <person name="Diaz-Valerio S."/>
            <person name="Poehlein A."/>
            <person name="Brzuszkiewicz E."/>
            <person name="Nesemann K."/>
            <person name="Braus-Stromeyer S."/>
            <person name="Braus G."/>
            <person name="Daniel R."/>
            <person name="Liesegang H."/>
        </authorList>
    </citation>
    <scope>NUCLEOTIDE SEQUENCE [LARGE SCALE GENOMIC DNA]</scope>
    <source>
        <strain evidence="3 4">GOE8</strain>
    </source>
</reference>
<evidence type="ECO:0000313" key="4">
    <source>
        <dbReference type="Proteomes" id="UP000175706"/>
    </source>
</evidence>
<dbReference type="SUPFAM" id="SSF48208">
    <property type="entry name" value="Six-hairpin glycosidases"/>
    <property type="match status" value="1"/>
</dbReference>
<dbReference type="Gene3D" id="1.50.10.10">
    <property type="match status" value="1"/>
</dbReference>
<dbReference type="PANTHER" id="PTHR33886">
    <property type="entry name" value="UNSATURATED RHAMNOGALACTURONAN HYDROLASE (EUROFUNG)"/>
    <property type="match status" value="1"/>
</dbReference>
<feature type="transmembrane region" description="Helical" evidence="2">
    <location>
        <begin position="6"/>
        <end position="26"/>
    </location>
</feature>
<dbReference type="PANTHER" id="PTHR33886:SF8">
    <property type="entry name" value="UNSATURATED RHAMNOGALACTURONAN HYDROLASE (EUROFUNG)"/>
    <property type="match status" value="1"/>
</dbReference>
<name>A0A1E8B478_BACMY</name>
<dbReference type="GO" id="GO:0005975">
    <property type="term" value="P:carbohydrate metabolic process"/>
    <property type="evidence" value="ECO:0007669"/>
    <property type="project" value="InterPro"/>
</dbReference>
<accession>A0A1E8B478</accession>
<dbReference type="InterPro" id="IPR008928">
    <property type="entry name" value="6-hairpin_glycosidase_sf"/>
</dbReference>
<dbReference type="InterPro" id="IPR012341">
    <property type="entry name" value="6hp_glycosidase-like_sf"/>
</dbReference>
<keyword evidence="2" id="KW-0472">Membrane</keyword>
<evidence type="ECO:0000313" key="3">
    <source>
        <dbReference type="EMBL" id="OFD75066.1"/>
    </source>
</evidence>
<evidence type="ECO:0000256" key="2">
    <source>
        <dbReference type="SAM" id="Phobius"/>
    </source>
</evidence>
<dbReference type="AlphaFoldDB" id="A0A1E8B478"/>
<dbReference type="InterPro" id="IPR010905">
    <property type="entry name" value="Glyco_hydro_88"/>
</dbReference>
<protein>
    <recommendedName>
        <fullName evidence="5">Unsaturated rhamnogalacturonyl hydrolase</fullName>
    </recommendedName>
</protein>
<gene>
    <name evidence="3" type="ORF">BWGOE8_37150</name>
</gene>
<proteinExistence type="predicted"/>
<sequence length="398" mass="46216">MIFQSLSYIMVFIILIVIMIDLVPIIKDWVLRIHIGRFENKFIWDKAITKKGSRWLLNAPKIKVTDNTRLVVIDMLKGNYTNSTIQNWQEASLVLGLSEYLKNSNDDDVTKNKIVDFLDLKFDSNGQWLEKPKYVDGAILAYSIMKLDFIDVDKYKSAFDYTWEIIKSHIGEEGTVEYRRFMESYRYVDTIGFICPFLVCYGIRYKKDQCIDLAVKQIEKYEKYGMLDTHYIPYHVYKIENQVPLGLPGWGRGLGWFAIGLIDAWDELPHNNEYKLALEKSIKRFAVTVMDLQQANGSWNWTVTRSESRPDSSTTAMLGWFMFKSSKIEGISKRGLESTDRAMSYLMRVTRRDGAIDFSQGDTKDIGVYSMVFNVLPFTQGLCIRLTNAYLNKKDDSK</sequence>
<organism evidence="3 4">
    <name type="scientific">Bacillus mycoides</name>
    <dbReference type="NCBI Taxonomy" id="1405"/>
    <lineage>
        <taxon>Bacteria</taxon>
        <taxon>Bacillati</taxon>
        <taxon>Bacillota</taxon>
        <taxon>Bacilli</taxon>
        <taxon>Bacillales</taxon>
        <taxon>Bacillaceae</taxon>
        <taxon>Bacillus</taxon>
        <taxon>Bacillus cereus group</taxon>
    </lineage>
</organism>
<keyword evidence="1" id="KW-0378">Hydrolase</keyword>
<dbReference type="Proteomes" id="UP000175706">
    <property type="component" value="Unassembled WGS sequence"/>
</dbReference>
<dbReference type="EMBL" id="LXLT01000056">
    <property type="protein sequence ID" value="OFD75066.1"/>
    <property type="molecule type" value="Genomic_DNA"/>
</dbReference>
<dbReference type="RefSeq" id="WP_070144446.1">
    <property type="nucleotide sequence ID" value="NZ_LXLT01000056.1"/>
</dbReference>